<name>A0AA40C424_9PEZI</name>
<dbReference type="PANTHER" id="PTHR42678:SF34">
    <property type="entry name" value="OS04G0183300 PROTEIN"/>
    <property type="match status" value="1"/>
</dbReference>
<dbReference type="PANTHER" id="PTHR42678">
    <property type="entry name" value="AMIDASE"/>
    <property type="match status" value="1"/>
</dbReference>
<sequence>MHQLSLLSFLPLAAAAAAALFAHDVSSVSVKHERRHPVVPDSIDKAEFPSLLDATLEDLAGGLETGLFRSVDLVEAYIARILEVNDASRAVREINPDARAIAEEMDAARTMGTVYGPLHGIPILVKDNIATADKMETTAGSYALVGARVPEDSTVVRNLRKAGAIILGKASMSEWAGLRSWNSSTTGWSPTGGQGIGAYLDDQSPSGSSSGSGVATSIGLAFASLGTETSGSIISPASYNNIVGIKPTLGLTSRHLVVPFSSHQDSVGPMARTVKDAAYVLAAIAGPDPKDNYTTAIPFPTLPDYVAACQLSALPGKRIGVLRSTFNSSLGQPPYQSILSTFNSALDTLRAAGATIIDDISLPSTAETGVPWPNDIDITSIDFVRDLPTYLSQLTHNPHNITAVADLLAFTQRDPREDWPNRDTVKWEMALASAANTTPEEFWKAYTQSLYLAGPMGISGAIRNHSLDALVAPTITTHFLPAAWGSPVVTVPLGAMDADTEVTRERGDGLVVTAPGMPFGMAFLGERWSEEGLIGMAYAFEQRTMVRRGLVPRVRPRVELGDVLGRRERVELPLH</sequence>
<feature type="chain" id="PRO_5041203169" evidence="1">
    <location>
        <begin position="28"/>
        <end position="575"/>
    </location>
</feature>
<dbReference type="Pfam" id="PF01425">
    <property type="entry name" value="Amidase"/>
    <property type="match status" value="1"/>
</dbReference>
<organism evidence="3 4">
    <name type="scientific">Immersiella caudata</name>
    <dbReference type="NCBI Taxonomy" id="314043"/>
    <lineage>
        <taxon>Eukaryota</taxon>
        <taxon>Fungi</taxon>
        <taxon>Dikarya</taxon>
        <taxon>Ascomycota</taxon>
        <taxon>Pezizomycotina</taxon>
        <taxon>Sordariomycetes</taxon>
        <taxon>Sordariomycetidae</taxon>
        <taxon>Sordariales</taxon>
        <taxon>Lasiosphaeriaceae</taxon>
        <taxon>Immersiella</taxon>
    </lineage>
</organism>
<protein>
    <submittedName>
        <fullName evidence="3">Amidase</fullName>
    </submittedName>
</protein>
<keyword evidence="1" id="KW-0732">Signal</keyword>
<dbReference type="EMBL" id="JAULSU010000003">
    <property type="protein sequence ID" value="KAK0624004.1"/>
    <property type="molecule type" value="Genomic_DNA"/>
</dbReference>
<feature type="signal peptide" evidence="1">
    <location>
        <begin position="1"/>
        <end position="27"/>
    </location>
</feature>
<dbReference type="SUPFAM" id="SSF75304">
    <property type="entry name" value="Amidase signature (AS) enzymes"/>
    <property type="match status" value="1"/>
</dbReference>
<keyword evidence="4" id="KW-1185">Reference proteome</keyword>
<dbReference type="InterPro" id="IPR023631">
    <property type="entry name" value="Amidase_dom"/>
</dbReference>
<dbReference type="AlphaFoldDB" id="A0AA40C424"/>
<feature type="domain" description="Amidase" evidence="2">
    <location>
        <begin position="72"/>
        <end position="533"/>
    </location>
</feature>
<evidence type="ECO:0000313" key="3">
    <source>
        <dbReference type="EMBL" id="KAK0624004.1"/>
    </source>
</evidence>
<evidence type="ECO:0000256" key="1">
    <source>
        <dbReference type="SAM" id="SignalP"/>
    </source>
</evidence>
<dbReference type="InterPro" id="IPR036928">
    <property type="entry name" value="AS_sf"/>
</dbReference>
<accession>A0AA40C424</accession>
<reference evidence="3" key="1">
    <citation type="submission" date="2023-06" db="EMBL/GenBank/DDBJ databases">
        <title>Genome-scale phylogeny and comparative genomics of the fungal order Sordariales.</title>
        <authorList>
            <consortium name="Lawrence Berkeley National Laboratory"/>
            <person name="Hensen N."/>
            <person name="Bonometti L."/>
            <person name="Westerberg I."/>
            <person name="Brannstrom I.O."/>
            <person name="Guillou S."/>
            <person name="Cros-Aarteil S."/>
            <person name="Calhoun S."/>
            <person name="Haridas S."/>
            <person name="Kuo A."/>
            <person name="Mondo S."/>
            <person name="Pangilinan J."/>
            <person name="Riley R."/>
            <person name="Labutti K."/>
            <person name="Andreopoulos B."/>
            <person name="Lipzen A."/>
            <person name="Chen C."/>
            <person name="Yanf M."/>
            <person name="Daum C."/>
            <person name="Ng V."/>
            <person name="Clum A."/>
            <person name="Steindorff A."/>
            <person name="Ohm R."/>
            <person name="Martin F."/>
            <person name="Silar P."/>
            <person name="Natvig D."/>
            <person name="Lalanne C."/>
            <person name="Gautier V."/>
            <person name="Ament-Velasquez S.L."/>
            <person name="Kruys A."/>
            <person name="Hutchinson M.I."/>
            <person name="Powell A.J."/>
            <person name="Barry K."/>
            <person name="Miller A.N."/>
            <person name="Grigoriev I.V."/>
            <person name="Debuchy R."/>
            <person name="Gladieux P."/>
            <person name="Thoren M.H."/>
            <person name="Johannesson H."/>
        </authorList>
    </citation>
    <scope>NUCLEOTIDE SEQUENCE</scope>
    <source>
        <strain evidence="3">CBS 606.72</strain>
    </source>
</reference>
<comment type="caution">
    <text evidence="3">The sequence shown here is derived from an EMBL/GenBank/DDBJ whole genome shotgun (WGS) entry which is preliminary data.</text>
</comment>
<proteinExistence type="predicted"/>
<evidence type="ECO:0000313" key="4">
    <source>
        <dbReference type="Proteomes" id="UP001175000"/>
    </source>
</evidence>
<dbReference type="Gene3D" id="3.90.1300.10">
    <property type="entry name" value="Amidase signature (AS) domain"/>
    <property type="match status" value="1"/>
</dbReference>
<gene>
    <name evidence="3" type="ORF">B0T14DRAFT_517386</name>
</gene>
<dbReference type="Proteomes" id="UP001175000">
    <property type="component" value="Unassembled WGS sequence"/>
</dbReference>
<evidence type="ECO:0000259" key="2">
    <source>
        <dbReference type="Pfam" id="PF01425"/>
    </source>
</evidence>